<dbReference type="AlphaFoldDB" id="A0A6G9YKB4"/>
<name>A0A6G9YKB4_9NOCA</name>
<protein>
    <submittedName>
        <fullName evidence="2">Uncharacterized protein</fullName>
    </submittedName>
</protein>
<dbReference type="Proteomes" id="UP000503540">
    <property type="component" value="Chromosome"/>
</dbReference>
<evidence type="ECO:0000313" key="3">
    <source>
        <dbReference type="Proteomes" id="UP000503540"/>
    </source>
</evidence>
<evidence type="ECO:0000256" key="1">
    <source>
        <dbReference type="SAM" id="MobiDB-lite"/>
    </source>
</evidence>
<dbReference type="KEGG" id="nah:F5544_28995"/>
<sequence>MEREHEEAMRADYEQYHQLGRAMYADGVTDTDIDRLDQQRGEVARRWEAGPHAEHWAYLSDAADDWQRAPKVMGRMLDNIDHNDGYGVTEVEYRSQQQARQLTGNDRSRPRIQRER</sequence>
<feature type="region of interest" description="Disordered" evidence="1">
    <location>
        <begin position="95"/>
        <end position="116"/>
    </location>
</feature>
<feature type="compositionally biased region" description="Basic and acidic residues" evidence="1">
    <location>
        <begin position="106"/>
        <end position="116"/>
    </location>
</feature>
<reference evidence="2 3" key="1">
    <citation type="journal article" date="2019" name="ACS Chem. Biol.">
        <title>Identification and Mobilization of a Cryptic Antibiotic Biosynthesis Gene Locus from a Human-Pathogenic Nocardia Isolate.</title>
        <authorList>
            <person name="Herisse M."/>
            <person name="Ishida K."/>
            <person name="Porter J.L."/>
            <person name="Howden B."/>
            <person name="Hertweck C."/>
            <person name="Stinear T.P."/>
            <person name="Pidot S.J."/>
        </authorList>
    </citation>
    <scope>NUCLEOTIDE SEQUENCE [LARGE SCALE GENOMIC DNA]</scope>
    <source>
        <strain evidence="2 3">AUSMDU00012717</strain>
    </source>
</reference>
<evidence type="ECO:0000313" key="2">
    <source>
        <dbReference type="EMBL" id="QIS13644.1"/>
    </source>
</evidence>
<keyword evidence="3" id="KW-1185">Reference proteome</keyword>
<proteinExistence type="predicted"/>
<dbReference type="RefSeq" id="WP_167476155.1">
    <property type="nucleotide sequence ID" value="NZ_CP046172.1"/>
</dbReference>
<accession>A0A6G9YKB4</accession>
<organism evidence="2 3">
    <name type="scientific">Nocardia arthritidis</name>
    <dbReference type="NCBI Taxonomy" id="228602"/>
    <lineage>
        <taxon>Bacteria</taxon>
        <taxon>Bacillati</taxon>
        <taxon>Actinomycetota</taxon>
        <taxon>Actinomycetes</taxon>
        <taxon>Mycobacteriales</taxon>
        <taxon>Nocardiaceae</taxon>
        <taxon>Nocardia</taxon>
    </lineage>
</organism>
<gene>
    <name evidence="2" type="ORF">F5544_28995</name>
</gene>
<dbReference type="EMBL" id="CP046172">
    <property type="protein sequence ID" value="QIS13644.1"/>
    <property type="molecule type" value="Genomic_DNA"/>
</dbReference>
<feature type="compositionally biased region" description="Polar residues" evidence="1">
    <location>
        <begin position="95"/>
        <end position="105"/>
    </location>
</feature>